<name>V8N7V5_OPHHA</name>
<evidence type="ECO:0000313" key="4">
    <source>
        <dbReference type="Proteomes" id="UP000018936"/>
    </source>
</evidence>
<feature type="region of interest" description="Disordered" evidence="1">
    <location>
        <begin position="108"/>
        <end position="141"/>
    </location>
</feature>
<reference evidence="3 4" key="1">
    <citation type="journal article" date="2013" name="Proc. Natl. Acad. Sci. U.S.A.">
        <title>The king cobra genome reveals dynamic gene evolution and adaptation in the snake venom system.</title>
        <authorList>
            <person name="Vonk F.J."/>
            <person name="Casewell N.R."/>
            <person name="Henkel C.V."/>
            <person name="Heimberg A.M."/>
            <person name="Jansen H.J."/>
            <person name="McCleary R.J."/>
            <person name="Kerkkamp H.M."/>
            <person name="Vos R.A."/>
            <person name="Guerreiro I."/>
            <person name="Calvete J.J."/>
            <person name="Wuster W."/>
            <person name="Woods A.E."/>
            <person name="Logan J.M."/>
            <person name="Harrison R.A."/>
            <person name="Castoe T.A."/>
            <person name="de Koning A.P."/>
            <person name="Pollock D.D."/>
            <person name="Yandell M."/>
            <person name="Calderon D."/>
            <person name="Renjifo C."/>
            <person name="Currier R.B."/>
            <person name="Salgado D."/>
            <person name="Pla D."/>
            <person name="Sanz L."/>
            <person name="Hyder A.S."/>
            <person name="Ribeiro J.M."/>
            <person name="Arntzen J.W."/>
            <person name="van den Thillart G.E."/>
            <person name="Boetzer M."/>
            <person name="Pirovano W."/>
            <person name="Dirks R.P."/>
            <person name="Spaink H.P."/>
            <person name="Duboule D."/>
            <person name="McGlinn E."/>
            <person name="Kini R.M."/>
            <person name="Richardson M.K."/>
        </authorList>
    </citation>
    <scope>NUCLEOTIDE SEQUENCE</scope>
    <source>
        <tissue evidence="3">Blood</tissue>
    </source>
</reference>
<dbReference type="InterPro" id="IPR029058">
    <property type="entry name" value="AB_hydrolase_fold"/>
</dbReference>
<dbReference type="SUPFAM" id="SSF53474">
    <property type="entry name" value="alpha/beta-Hydrolases"/>
    <property type="match status" value="1"/>
</dbReference>
<evidence type="ECO:0000256" key="1">
    <source>
        <dbReference type="SAM" id="MobiDB-lite"/>
    </source>
</evidence>
<comment type="caution">
    <text evidence="3">The sequence shown here is derived from an EMBL/GenBank/DDBJ whole genome shotgun (WGS) entry which is preliminary data.</text>
</comment>
<protein>
    <recommendedName>
        <fullName evidence="2">Partial AB-hydrolase lipase domain-containing protein</fullName>
    </recommendedName>
</protein>
<feature type="non-terminal residue" evidence="3">
    <location>
        <position position="141"/>
    </location>
</feature>
<feature type="domain" description="Partial AB-hydrolase lipase" evidence="2">
    <location>
        <begin position="27"/>
        <end position="73"/>
    </location>
</feature>
<keyword evidence="4" id="KW-1185">Reference proteome</keyword>
<evidence type="ECO:0000259" key="2">
    <source>
        <dbReference type="Pfam" id="PF04083"/>
    </source>
</evidence>
<proteinExistence type="predicted"/>
<dbReference type="GO" id="GO:0006629">
    <property type="term" value="P:lipid metabolic process"/>
    <property type="evidence" value="ECO:0007669"/>
    <property type="project" value="InterPro"/>
</dbReference>
<dbReference type="Proteomes" id="UP000018936">
    <property type="component" value="Unassembled WGS sequence"/>
</dbReference>
<organism evidence="3 4">
    <name type="scientific">Ophiophagus hannah</name>
    <name type="common">King cobra</name>
    <name type="synonym">Naja hannah</name>
    <dbReference type="NCBI Taxonomy" id="8665"/>
    <lineage>
        <taxon>Eukaryota</taxon>
        <taxon>Metazoa</taxon>
        <taxon>Chordata</taxon>
        <taxon>Craniata</taxon>
        <taxon>Vertebrata</taxon>
        <taxon>Euteleostomi</taxon>
        <taxon>Lepidosauria</taxon>
        <taxon>Squamata</taxon>
        <taxon>Bifurcata</taxon>
        <taxon>Unidentata</taxon>
        <taxon>Episquamata</taxon>
        <taxon>Toxicofera</taxon>
        <taxon>Serpentes</taxon>
        <taxon>Colubroidea</taxon>
        <taxon>Elapidae</taxon>
        <taxon>Elapinae</taxon>
        <taxon>Ophiophagus</taxon>
    </lineage>
</organism>
<dbReference type="Pfam" id="PF04083">
    <property type="entry name" value="Abhydro_lipase"/>
    <property type="match status" value="1"/>
</dbReference>
<dbReference type="AlphaFoldDB" id="V8N7V5"/>
<dbReference type="OrthoDB" id="9974421at2759"/>
<dbReference type="EMBL" id="AZIM01007427">
    <property type="protein sequence ID" value="ETE57971.1"/>
    <property type="molecule type" value="Genomic_DNA"/>
</dbReference>
<gene>
    <name evidence="3" type="ORF">L345_16309</name>
</gene>
<accession>V8N7V5</accession>
<evidence type="ECO:0000313" key="3">
    <source>
        <dbReference type="EMBL" id="ETE57971.1"/>
    </source>
</evidence>
<sequence length="141" mass="16512">MLMTLEKAGRRSMDLYHFYYIKYKEPEITQYWGNPSEEYEVLTDDGYHLQLNKIPHGKHCAHNEDLYTILIFHEMRICDIPATVNFIIQETKQDSLYYVSHSQGTAIGHLSGNKQAEERRSESDDPGFEMTMNDPYVEADL</sequence>
<dbReference type="Gene3D" id="3.40.50.1820">
    <property type="entry name" value="alpha/beta hydrolase"/>
    <property type="match status" value="1"/>
</dbReference>
<dbReference type="PANTHER" id="PTHR11005">
    <property type="entry name" value="LYSOSOMAL ACID LIPASE-RELATED"/>
    <property type="match status" value="1"/>
</dbReference>
<dbReference type="InterPro" id="IPR006693">
    <property type="entry name" value="AB_hydrolase_lipase"/>
</dbReference>